<sequence length="81" mass="9321">MATLDFDHDHIRQLVSDEEYIVRGMTTICIITLTTGHRLVGQGHCLNPKRYNEQTGKDTARADAMSQLYAKESYRLQYGHH</sequence>
<keyword evidence="2" id="KW-1185">Reference proteome</keyword>
<dbReference type="RefSeq" id="WP_345197083.1">
    <property type="nucleotide sequence ID" value="NZ_BAABFL010000422.1"/>
</dbReference>
<dbReference type="Pfam" id="PF13876">
    <property type="entry name" value="Phage_gp49_66"/>
    <property type="match status" value="1"/>
</dbReference>
<accession>A0ABP8V4I2</accession>
<dbReference type="EMBL" id="BAABFL010000422">
    <property type="protein sequence ID" value="GAA4650831.1"/>
    <property type="molecule type" value="Genomic_DNA"/>
</dbReference>
<name>A0ABP8V4I2_9GAMM</name>
<gene>
    <name evidence="1" type="ORF">GCM10023116_31140</name>
</gene>
<comment type="caution">
    <text evidence="1">The sequence shown here is derived from an EMBL/GenBank/DDBJ whole genome shotgun (WGS) entry which is preliminary data.</text>
</comment>
<dbReference type="InterPro" id="IPR025915">
    <property type="entry name" value="Phage_gp49_66"/>
</dbReference>
<proteinExistence type="predicted"/>
<protein>
    <submittedName>
        <fullName evidence="1">Uncharacterized protein</fullName>
    </submittedName>
</protein>
<evidence type="ECO:0000313" key="2">
    <source>
        <dbReference type="Proteomes" id="UP001500604"/>
    </source>
</evidence>
<evidence type="ECO:0000313" key="1">
    <source>
        <dbReference type="EMBL" id="GAA4650831.1"/>
    </source>
</evidence>
<reference evidence="2" key="1">
    <citation type="journal article" date="2019" name="Int. J. Syst. Evol. Microbiol.">
        <title>The Global Catalogue of Microorganisms (GCM) 10K type strain sequencing project: providing services to taxonomists for standard genome sequencing and annotation.</title>
        <authorList>
            <consortium name="The Broad Institute Genomics Platform"/>
            <consortium name="The Broad Institute Genome Sequencing Center for Infectious Disease"/>
            <person name="Wu L."/>
            <person name="Ma J."/>
        </authorList>
    </citation>
    <scope>NUCLEOTIDE SEQUENCE [LARGE SCALE GENOMIC DNA]</scope>
    <source>
        <strain evidence="2">JCM 17805</strain>
    </source>
</reference>
<dbReference type="Proteomes" id="UP001500604">
    <property type="component" value="Unassembled WGS sequence"/>
</dbReference>
<organism evidence="1 2">
    <name type="scientific">Kistimonas scapharcae</name>
    <dbReference type="NCBI Taxonomy" id="1036133"/>
    <lineage>
        <taxon>Bacteria</taxon>
        <taxon>Pseudomonadati</taxon>
        <taxon>Pseudomonadota</taxon>
        <taxon>Gammaproteobacteria</taxon>
        <taxon>Oceanospirillales</taxon>
        <taxon>Endozoicomonadaceae</taxon>
        <taxon>Kistimonas</taxon>
    </lineage>
</organism>